<keyword evidence="3" id="KW-1185">Reference proteome</keyword>
<feature type="chain" id="PRO_5042018963" evidence="1">
    <location>
        <begin position="24"/>
        <end position="49"/>
    </location>
</feature>
<dbReference type="Proteomes" id="UP001221757">
    <property type="component" value="Unassembled WGS sequence"/>
</dbReference>
<comment type="caution">
    <text evidence="2">The sequence shown here is derived from an EMBL/GenBank/DDBJ whole genome shotgun (WGS) entry which is preliminary data.</text>
</comment>
<dbReference type="EMBL" id="JARKIE010000014">
    <property type="protein sequence ID" value="KAJ7702788.1"/>
    <property type="molecule type" value="Genomic_DNA"/>
</dbReference>
<feature type="signal peptide" evidence="1">
    <location>
        <begin position="1"/>
        <end position="23"/>
    </location>
</feature>
<proteinExistence type="predicted"/>
<dbReference type="AlphaFoldDB" id="A0AAD7E198"/>
<accession>A0AAD7E198</accession>
<keyword evidence="1" id="KW-0732">Signal</keyword>
<reference evidence="2" key="1">
    <citation type="submission" date="2023-03" db="EMBL/GenBank/DDBJ databases">
        <title>Massive genome expansion in bonnet fungi (Mycena s.s.) driven by repeated elements and novel gene families across ecological guilds.</title>
        <authorList>
            <consortium name="Lawrence Berkeley National Laboratory"/>
            <person name="Harder C.B."/>
            <person name="Miyauchi S."/>
            <person name="Viragh M."/>
            <person name="Kuo A."/>
            <person name="Thoen E."/>
            <person name="Andreopoulos B."/>
            <person name="Lu D."/>
            <person name="Skrede I."/>
            <person name="Drula E."/>
            <person name="Henrissat B."/>
            <person name="Morin E."/>
            <person name="Kohler A."/>
            <person name="Barry K."/>
            <person name="LaButti K."/>
            <person name="Morin E."/>
            <person name="Salamov A."/>
            <person name="Lipzen A."/>
            <person name="Mereny Z."/>
            <person name="Hegedus B."/>
            <person name="Baldrian P."/>
            <person name="Stursova M."/>
            <person name="Weitz H."/>
            <person name="Taylor A."/>
            <person name="Grigoriev I.V."/>
            <person name="Nagy L.G."/>
            <person name="Martin F."/>
            <person name="Kauserud H."/>
        </authorList>
    </citation>
    <scope>NUCLEOTIDE SEQUENCE</scope>
    <source>
        <strain evidence="2">CBHHK067</strain>
    </source>
</reference>
<gene>
    <name evidence="2" type="ORF">B0H17DRAFT_1194659</name>
</gene>
<evidence type="ECO:0000313" key="3">
    <source>
        <dbReference type="Proteomes" id="UP001221757"/>
    </source>
</evidence>
<evidence type="ECO:0000256" key="1">
    <source>
        <dbReference type="SAM" id="SignalP"/>
    </source>
</evidence>
<organism evidence="2 3">
    <name type="scientific">Mycena rosella</name>
    <name type="common">Pink bonnet</name>
    <name type="synonym">Agaricus rosellus</name>
    <dbReference type="NCBI Taxonomy" id="1033263"/>
    <lineage>
        <taxon>Eukaryota</taxon>
        <taxon>Fungi</taxon>
        <taxon>Dikarya</taxon>
        <taxon>Basidiomycota</taxon>
        <taxon>Agaricomycotina</taxon>
        <taxon>Agaricomycetes</taxon>
        <taxon>Agaricomycetidae</taxon>
        <taxon>Agaricales</taxon>
        <taxon>Marasmiineae</taxon>
        <taxon>Mycenaceae</taxon>
        <taxon>Mycena</taxon>
    </lineage>
</organism>
<protein>
    <submittedName>
        <fullName evidence="2">Uncharacterized protein</fullName>
    </submittedName>
</protein>
<evidence type="ECO:0000313" key="2">
    <source>
        <dbReference type="EMBL" id="KAJ7702788.1"/>
    </source>
</evidence>
<name>A0AAD7E198_MYCRO</name>
<sequence>MEKSWRGRAHFLLAGVIHVVVEAETEHNEWAKVKQVAQTRVIEVVDGSW</sequence>